<dbReference type="PANTHER" id="PTHR46411:SF2">
    <property type="entry name" value="AAA+ ATPASE DOMAIN-CONTAINING PROTEIN"/>
    <property type="match status" value="1"/>
</dbReference>
<dbReference type="GO" id="GO:0005524">
    <property type="term" value="F:ATP binding"/>
    <property type="evidence" value="ECO:0007669"/>
    <property type="project" value="InterPro"/>
</dbReference>
<feature type="domain" description="AAA+ ATPase" evidence="1">
    <location>
        <begin position="348"/>
        <end position="472"/>
    </location>
</feature>
<dbReference type="Gene3D" id="3.40.50.300">
    <property type="entry name" value="P-loop containing nucleotide triphosphate hydrolases"/>
    <property type="match status" value="1"/>
</dbReference>
<dbReference type="SUPFAM" id="SSF52540">
    <property type="entry name" value="P-loop containing nucleoside triphosphate hydrolases"/>
    <property type="match status" value="1"/>
</dbReference>
<dbReference type="Pfam" id="PF00004">
    <property type="entry name" value="AAA"/>
    <property type="match status" value="1"/>
</dbReference>
<dbReference type="GeneID" id="29058801"/>
<protein>
    <submittedName>
        <fullName evidence="2">AAA family ATPase</fullName>
    </submittedName>
</protein>
<name>A0A172JHZ0_BPPB1</name>
<organism evidence="2 3">
    <name type="scientific">Bacillus phage AR9</name>
    <dbReference type="NCBI Taxonomy" id="1815509"/>
    <lineage>
        <taxon>Viruses</taxon>
        <taxon>Duplodnaviria</taxon>
        <taxon>Heunggongvirae</taxon>
        <taxon>Uroviricota</taxon>
        <taxon>Caudoviricetes</taxon>
        <taxon>Takahashivirus</taxon>
        <taxon>Bacillus phage PBS1</taxon>
    </lineage>
</organism>
<reference evidence="2 3" key="1">
    <citation type="journal article" date="2016" name="Virology">
        <title>The genome of AR9, a giant transducing Bacillus phage encoding two multisubunit RNA polymerases.</title>
        <authorList>
            <person name="Lavysh D."/>
            <person name="Sokolova M."/>
            <person name="Minakhin L."/>
            <person name="Yakunina M."/>
            <person name="Artamonova T."/>
            <person name="Kozyavkin S."/>
            <person name="Makarova K.S."/>
            <person name="Koonin E.V."/>
            <person name="Severinov K."/>
        </authorList>
    </citation>
    <scope>NUCLEOTIDE SEQUENCE [LARGE SCALE GENOMIC DNA]</scope>
</reference>
<dbReference type="PANTHER" id="PTHR46411">
    <property type="entry name" value="FAMILY ATPASE, PUTATIVE-RELATED"/>
    <property type="match status" value="1"/>
</dbReference>
<evidence type="ECO:0000313" key="3">
    <source>
        <dbReference type="Proteomes" id="UP000202618"/>
    </source>
</evidence>
<dbReference type="RefSeq" id="YP_009282987.1">
    <property type="nucleotide sequence ID" value="NC_031039.1"/>
</dbReference>
<dbReference type="InterPro" id="IPR003593">
    <property type="entry name" value="AAA+_ATPase"/>
</dbReference>
<gene>
    <name evidence="2" type="ORF">AR9_g083</name>
</gene>
<proteinExistence type="predicted"/>
<dbReference type="GO" id="GO:0016887">
    <property type="term" value="F:ATP hydrolysis activity"/>
    <property type="evidence" value="ECO:0007669"/>
    <property type="project" value="InterPro"/>
</dbReference>
<sequence length="548" mass="63188">MSYIEIDKEFFINNIQPEFKTDSEINIQGRSKLRYGASMLELNPNSLEWDDLEKIYDIAQNKGNRSVMMQVSAIKNLISDFEGAKIANLKALAVALPSYFSDNLIDGWIYSLDRKNNPVTVDPYLITDIRYYPPKKDDPASVSIRLVANSPRQSSRDKRYTRSIYFDSSDIRGKTIPQILAKENLFHETEELKNIYLEQLELFNKYQPQKTKQFLISGKSYETSGGSYSSDYYFNSNGYIDIATKNRFINDEGIIKRVFNEEYDPYYWRNEAGVEEKFDRIPQHCYIFGFNLDTHKYTWVHATNMKPYEYDTGLRDKLILPQRHKDLIDILVSDLDILKEDIIEGKSGGTTILATGKPGLGKTLSAEIYSEAIEKPLYKVHSGQLGLSSKDVQENLEVILKRASRWGAIVLLDEADVFIRERGNDLQQNAVVASFLRTLEYFDGILFMTTNREFDVDDAIKSRCIAVIRYETPSEEDAKKIWKVLSTQLEVNLSDELIDQLVLKFPEASGRDIKELLKLTSRFAKGKNEEISLELFRQCAQFRAIKIK</sequence>
<evidence type="ECO:0000313" key="2">
    <source>
        <dbReference type="EMBL" id="AMS01167.1"/>
    </source>
</evidence>
<dbReference type="InterPro" id="IPR027417">
    <property type="entry name" value="P-loop_NTPase"/>
</dbReference>
<dbReference type="InterPro" id="IPR003959">
    <property type="entry name" value="ATPase_AAA_core"/>
</dbReference>
<dbReference type="Proteomes" id="UP000202618">
    <property type="component" value="Segment"/>
</dbReference>
<dbReference type="KEGG" id="vg:29058801"/>
<evidence type="ECO:0000259" key="1">
    <source>
        <dbReference type="SMART" id="SM00382"/>
    </source>
</evidence>
<dbReference type="EMBL" id="KU878088">
    <property type="protein sequence ID" value="AMS01167.1"/>
    <property type="molecule type" value="Genomic_DNA"/>
</dbReference>
<accession>A0A172JHZ0</accession>
<dbReference type="SMART" id="SM00382">
    <property type="entry name" value="AAA"/>
    <property type="match status" value="1"/>
</dbReference>